<dbReference type="Proteomes" id="UP000294498">
    <property type="component" value="Unassembled WGS sequence"/>
</dbReference>
<reference evidence="2 3" key="1">
    <citation type="submission" date="2019-03" db="EMBL/GenBank/DDBJ databases">
        <title>Genomic Encyclopedia of Type Strains, Phase IV (KMG-IV): sequencing the most valuable type-strain genomes for metagenomic binning, comparative biology and taxonomic classification.</title>
        <authorList>
            <person name="Goeker M."/>
        </authorList>
    </citation>
    <scope>NUCLEOTIDE SEQUENCE [LARGE SCALE GENOMIC DNA]</scope>
    <source>
        <strain evidence="2 3">DSM 100059</strain>
    </source>
</reference>
<keyword evidence="1" id="KW-0472">Membrane</keyword>
<feature type="transmembrane region" description="Helical" evidence="1">
    <location>
        <begin position="128"/>
        <end position="151"/>
    </location>
</feature>
<dbReference type="OrthoDB" id="1550860at2"/>
<organism evidence="2 3">
    <name type="scientific">Dinghuibacter silviterrae</name>
    <dbReference type="NCBI Taxonomy" id="1539049"/>
    <lineage>
        <taxon>Bacteria</taxon>
        <taxon>Pseudomonadati</taxon>
        <taxon>Bacteroidota</taxon>
        <taxon>Chitinophagia</taxon>
        <taxon>Chitinophagales</taxon>
        <taxon>Chitinophagaceae</taxon>
        <taxon>Dinghuibacter</taxon>
    </lineage>
</organism>
<keyword evidence="3" id="KW-1185">Reference proteome</keyword>
<feature type="transmembrane region" description="Helical" evidence="1">
    <location>
        <begin position="52"/>
        <end position="75"/>
    </location>
</feature>
<proteinExistence type="predicted"/>
<feature type="transmembrane region" description="Helical" evidence="1">
    <location>
        <begin position="9"/>
        <end position="32"/>
    </location>
</feature>
<dbReference type="EMBL" id="SODV01000001">
    <property type="protein sequence ID" value="TDX00528.1"/>
    <property type="molecule type" value="Genomic_DNA"/>
</dbReference>
<feature type="transmembrane region" description="Helical" evidence="1">
    <location>
        <begin position="95"/>
        <end position="116"/>
    </location>
</feature>
<gene>
    <name evidence="2" type="ORF">EDB95_1553</name>
</gene>
<accession>A0A4R8DRU0</accession>
<dbReference type="RefSeq" id="WP_133992277.1">
    <property type="nucleotide sequence ID" value="NZ_SODV01000001.1"/>
</dbReference>
<evidence type="ECO:0000313" key="3">
    <source>
        <dbReference type="Proteomes" id="UP000294498"/>
    </source>
</evidence>
<name>A0A4R8DRU0_9BACT</name>
<evidence type="ECO:0000313" key="2">
    <source>
        <dbReference type="EMBL" id="TDX00528.1"/>
    </source>
</evidence>
<evidence type="ECO:0000256" key="1">
    <source>
        <dbReference type="SAM" id="Phobius"/>
    </source>
</evidence>
<comment type="caution">
    <text evidence="2">The sequence shown here is derived from an EMBL/GenBank/DDBJ whole genome shotgun (WGS) entry which is preliminary data.</text>
</comment>
<sequence>MMGKTFLQFFWKITNKSIIGTIIGTLLVGIFLPVKFIPDYFHLNDLTEKKKVVLSLLATVIGFSGLILTILLVVYNFYIKVTRRHTLEFIADSRWLKVTFSSFFGMIIFLTVAFFFVESGSSSHNLTILYLSFILTFIFIIGLFPLTLLSLNDSVSMGRIRKIIGLINDEDMKDLYSPSEGDHISFAENIERNPIIIAREFLLSAIADRDWVLPQTVLIELYNRFILPITKSSSLGMVKINLYNWALICNYLKSEVIKQNESITGRVLLDINLVAHKHLALSGNIEIRDNGIDSFLIDYFRMMLEQNKFFDLQAKFAVRTTELIEMYFETIKFSDEEAFTADFYYNLPLTERKAIPNTKERNHWFYLTRELPDIIFLTFRNAIFFQRQNSYSHFSSNFYNLYERIFKASNLTKFQKREAIREIMRSAEGCSEYAIKHQVFDDIEPISVLHMYGWLRDDPDLGFSALYTYDRMIRSLAGVNSISARYVDNYFSVARMVSNDQLDGGIVQKVVDLILERTIKVLRNVETSNQIRNHFLYQLDWFVKEYLYQLEALNLLKGKYFEEIEKLLMGYSRNNW</sequence>
<dbReference type="AlphaFoldDB" id="A0A4R8DRU0"/>
<keyword evidence="1" id="KW-1133">Transmembrane helix</keyword>
<protein>
    <recommendedName>
        <fullName evidence="4">DUF2254 domain-containing protein</fullName>
    </recommendedName>
</protein>
<keyword evidence="1" id="KW-0812">Transmembrane</keyword>
<evidence type="ECO:0008006" key="4">
    <source>
        <dbReference type="Google" id="ProtNLM"/>
    </source>
</evidence>